<evidence type="ECO:0000313" key="8">
    <source>
        <dbReference type="Proteomes" id="UP000037822"/>
    </source>
</evidence>
<dbReference type="Pfam" id="PF00034">
    <property type="entry name" value="Cytochrom_C"/>
    <property type="match status" value="1"/>
</dbReference>
<evidence type="ECO:0000313" key="7">
    <source>
        <dbReference type="EMBL" id="KPH81984.1"/>
    </source>
</evidence>
<comment type="caution">
    <text evidence="7">The sequence shown here is derived from an EMBL/GenBank/DDBJ whole genome shotgun (WGS) entry which is preliminary data.</text>
</comment>
<evidence type="ECO:0000259" key="6">
    <source>
        <dbReference type="PROSITE" id="PS51007"/>
    </source>
</evidence>
<dbReference type="Gene3D" id="1.10.760.10">
    <property type="entry name" value="Cytochrome c-like domain"/>
    <property type="match status" value="1"/>
</dbReference>
<protein>
    <recommendedName>
        <fullName evidence="6">Cytochrome c domain-containing protein</fullName>
    </recommendedName>
</protein>
<evidence type="ECO:0000256" key="3">
    <source>
        <dbReference type="ARBA" id="ARBA00023004"/>
    </source>
</evidence>
<keyword evidence="2 4" id="KW-0479">Metal-binding</keyword>
<organism evidence="7 8">
    <name type="scientific">Bosea vaviloviae</name>
    <dbReference type="NCBI Taxonomy" id="1526658"/>
    <lineage>
        <taxon>Bacteria</taxon>
        <taxon>Pseudomonadati</taxon>
        <taxon>Pseudomonadota</taxon>
        <taxon>Alphaproteobacteria</taxon>
        <taxon>Hyphomicrobiales</taxon>
        <taxon>Boseaceae</taxon>
        <taxon>Bosea</taxon>
    </lineage>
</organism>
<dbReference type="GO" id="GO:0009055">
    <property type="term" value="F:electron transfer activity"/>
    <property type="evidence" value="ECO:0007669"/>
    <property type="project" value="InterPro"/>
</dbReference>
<name>A0A0N0MCB4_9HYPH</name>
<dbReference type="InterPro" id="IPR009056">
    <property type="entry name" value="Cyt_c-like_dom"/>
</dbReference>
<gene>
    <name evidence="7" type="ORF">AE618_06280</name>
</gene>
<dbReference type="InterPro" id="IPR036909">
    <property type="entry name" value="Cyt_c-like_dom_sf"/>
</dbReference>
<evidence type="ECO:0000256" key="5">
    <source>
        <dbReference type="SAM" id="SignalP"/>
    </source>
</evidence>
<dbReference type="PROSITE" id="PS51007">
    <property type="entry name" value="CYTC"/>
    <property type="match status" value="1"/>
</dbReference>
<evidence type="ECO:0000256" key="2">
    <source>
        <dbReference type="ARBA" id="ARBA00022723"/>
    </source>
</evidence>
<dbReference type="EMBL" id="LGSZ01000025">
    <property type="protein sequence ID" value="KPH81984.1"/>
    <property type="molecule type" value="Genomic_DNA"/>
</dbReference>
<dbReference type="GO" id="GO:0046872">
    <property type="term" value="F:metal ion binding"/>
    <property type="evidence" value="ECO:0007669"/>
    <property type="project" value="UniProtKB-KW"/>
</dbReference>
<reference evidence="7 8" key="1">
    <citation type="submission" date="2015-07" db="EMBL/GenBank/DDBJ databases">
        <title>Whole genome sequencing of Bosea vaviloviae isolated from cave pool.</title>
        <authorList>
            <person name="Tan N.E.H."/>
            <person name="Lee Y.P."/>
            <person name="Gan H.M."/>
            <person name="Barton H."/>
            <person name="Savka M.A."/>
        </authorList>
    </citation>
    <scope>NUCLEOTIDE SEQUENCE [LARGE SCALE GENOMIC DNA]</scope>
    <source>
        <strain evidence="7 8">SD260</strain>
    </source>
</reference>
<evidence type="ECO:0000256" key="4">
    <source>
        <dbReference type="PROSITE-ProRule" id="PRU00433"/>
    </source>
</evidence>
<evidence type="ECO:0000256" key="1">
    <source>
        <dbReference type="ARBA" id="ARBA00022617"/>
    </source>
</evidence>
<keyword evidence="5" id="KW-0732">Signal</keyword>
<accession>A0A0N0MCB4</accession>
<keyword evidence="3 4" id="KW-0408">Iron</keyword>
<keyword evidence="8" id="KW-1185">Reference proteome</keyword>
<dbReference type="Proteomes" id="UP000037822">
    <property type="component" value="Unassembled WGS sequence"/>
</dbReference>
<dbReference type="AlphaFoldDB" id="A0A0N0MCB4"/>
<feature type="signal peptide" evidence="5">
    <location>
        <begin position="1"/>
        <end position="29"/>
    </location>
</feature>
<feature type="domain" description="Cytochrome c" evidence="6">
    <location>
        <begin position="31"/>
        <end position="108"/>
    </location>
</feature>
<dbReference type="PATRIC" id="fig|1526658.3.peg.5651"/>
<dbReference type="SUPFAM" id="SSF46626">
    <property type="entry name" value="Cytochrome c"/>
    <property type="match status" value="1"/>
</dbReference>
<keyword evidence="1 4" id="KW-0349">Heme</keyword>
<proteinExistence type="predicted"/>
<feature type="chain" id="PRO_5005855583" description="Cytochrome c domain-containing protein" evidence="5">
    <location>
        <begin position="30"/>
        <end position="111"/>
    </location>
</feature>
<sequence length="111" mass="11589">MRWLHARRPAEFALTGVAALLMAAAPAGAAGDRALGAYLASECTGCHQISGRSSGGIPPIIGWPEEQFVAALDAYGRKQRDGTTMQTIAARLSRDEMTALAAYFGALAAKP</sequence>
<dbReference type="GO" id="GO:0020037">
    <property type="term" value="F:heme binding"/>
    <property type="evidence" value="ECO:0007669"/>
    <property type="project" value="InterPro"/>
</dbReference>